<sequence length="425" mass="46868">MIALIFVFSLLAAVCAVSITKPHVGIIGFYGFVLLDPTWNWRWALPEGFQYQKFIFASIIIGFFLSGFRTQQLSNLSKHGILAGTLFYLACRLSAASSIAPEATEFFMGVIWKELLVLLLAILVLDSPGKLKALLVVVVLAQGYNALQINLEYFQTAFSRYAYRPWGSSGADNNGYSIITTPVLLISISLGLFERRIWTRCLFLGIGLLQAHQIMLMQSRGCMLASVLAIAICIFYMPRRNGNVKWAAVAVFLGAMLAGPSVVEEFSSSFAEGDQRDSSADSRLHLWRAGWKITMDHPVSGVGPNAARVLVPLPQYYEGGLNQPSKALHNLFFDVSTGVGLPGFFCYFFLFCGPLWYSYKTYEKRNAEDDLGPVRLATFTGIIAYLVASMFSSGILFESCYILIASGYCVTNIDLTSAKSHGNPL</sequence>
<dbReference type="PANTHER" id="PTHR37422">
    <property type="entry name" value="TEICHURONIC ACID BIOSYNTHESIS PROTEIN TUAE"/>
    <property type="match status" value="1"/>
</dbReference>
<dbReference type="KEGG" id="snep:Enr13x_30880"/>
<comment type="subcellular location">
    <subcellularLocation>
        <location evidence="1">Membrane</location>
        <topology evidence="1">Multi-pass membrane protein</topology>
    </subcellularLocation>
</comment>
<dbReference type="AlphaFoldDB" id="A0A518HQU8"/>
<organism evidence="7 8">
    <name type="scientific">Stieleria neptunia</name>
    <dbReference type="NCBI Taxonomy" id="2527979"/>
    <lineage>
        <taxon>Bacteria</taxon>
        <taxon>Pseudomonadati</taxon>
        <taxon>Planctomycetota</taxon>
        <taxon>Planctomycetia</taxon>
        <taxon>Pirellulales</taxon>
        <taxon>Pirellulaceae</taxon>
        <taxon>Stieleria</taxon>
    </lineage>
</organism>
<keyword evidence="4 5" id="KW-0472">Membrane</keyword>
<dbReference type="InterPro" id="IPR007016">
    <property type="entry name" value="O-antigen_ligase-rel_domated"/>
</dbReference>
<reference evidence="7 8" key="1">
    <citation type="submission" date="2019-03" db="EMBL/GenBank/DDBJ databases">
        <title>Deep-cultivation of Planctomycetes and their phenomic and genomic characterization uncovers novel biology.</title>
        <authorList>
            <person name="Wiegand S."/>
            <person name="Jogler M."/>
            <person name="Boedeker C."/>
            <person name="Pinto D."/>
            <person name="Vollmers J."/>
            <person name="Rivas-Marin E."/>
            <person name="Kohn T."/>
            <person name="Peeters S.H."/>
            <person name="Heuer A."/>
            <person name="Rast P."/>
            <person name="Oberbeckmann S."/>
            <person name="Bunk B."/>
            <person name="Jeske O."/>
            <person name="Meyerdierks A."/>
            <person name="Storesund J.E."/>
            <person name="Kallscheuer N."/>
            <person name="Luecker S."/>
            <person name="Lage O.M."/>
            <person name="Pohl T."/>
            <person name="Merkel B.J."/>
            <person name="Hornburger P."/>
            <person name="Mueller R.-W."/>
            <person name="Bruemmer F."/>
            <person name="Labrenz M."/>
            <person name="Spormann A.M."/>
            <person name="Op den Camp H."/>
            <person name="Overmann J."/>
            <person name="Amann R."/>
            <person name="Jetten M.S.M."/>
            <person name="Mascher T."/>
            <person name="Medema M.H."/>
            <person name="Devos D.P."/>
            <person name="Kaster A.-K."/>
            <person name="Ovreas L."/>
            <person name="Rohde M."/>
            <person name="Galperin M.Y."/>
            <person name="Jogler C."/>
        </authorList>
    </citation>
    <scope>NUCLEOTIDE SEQUENCE [LARGE SCALE GENOMIC DNA]</scope>
    <source>
        <strain evidence="7 8">Enr13</strain>
    </source>
</reference>
<dbReference type="Pfam" id="PF04932">
    <property type="entry name" value="Wzy_C"/>
    <property type="match status" value="1"/>
</dbReference>
<feature type="domain" description="O-antigen ligase-related" evidence="6">
    <location>
        <begin position="214"/>
        <end position="348"/>
    </location>
</feature>
<name>A0A518HQU8_9BACT</name>
<keyword evidence="3 5" id="KW-1133">Transmembrane helix</keyword>
<dbReference type="PANTHER" id="PTHR37422:SF23">
    <property type="entry name" value="TEICHURONIC ACID BIOSYNTHESIS PROTEIN TUAE"/>
    <property type="match status" value="1"/>
</dbReference>
<evidence type="ECO:0000256" key="3">
    <source>
        <dbReference type="ARBA" id="ARBA00022989"/>
    </source>
</evidence>
<keyword evidence="8" id="KW-1185">Reference proteome</keyword>
<dbReference type="EMBL" id="CP037423">
    <property type="protein sequence ID" value="QDV43233.1"/>
    <property type="molecule type" value="Genomic_DNA"/>
</dbReference>
<protein>
    <submittedName>
        <fullName evidence="7">O-Antigen ligase</fullName>
    </submittedName>
</protein>
<dbReference type="OrthoDB" id="271729at2"/>
<feature type="transmembrane region" description="Helical" evidence="5">
    <location>
        <begin position="174"/>
        <end position="193"/>
    </location>
</feature>
<proteinExistence type="predicted"/>
<feature type="transmembrane region" description="Helical" evidence="5">
    <location>
        <begin position="376"/>
        <end position="397"/>
    </location>
</feature>
<feature type="transmembrane region" description="Helical" evidence="5">
    <location>
        <begin position="106"/>
        <end position="126"/>
    </location>
</feature>
<dbReference type="Proteomes" id="UP000319004">
    <property type="component" value="Chromosome"/>
</dbReference>
<evidence type="ECO:0000256" key="1">
    <source>
        <dbReference type="ARBA" id="ARBA00004141"/>
    </source>
</evidence>
<evidence type="ECO:0000313" key="8">
    <source>
        <dbReference type="Proteomes" id="UP000319004"/>
    </source>
</evidence>
<dbReference type="InterPro" id="IPR051533">
    <property type="entry name" value="WaaL-like"/>
</dbReference>
<feature type="transmembrane region" description="Helical" evidence="5">
    <location>
        <begin position="221"/>
        <end position="238"/>
    </location>
</feature>
<accession>A0A518HQU8</accession>
<dbReference type="RefSeq" id="WP_145387187.1">
    <property type="nucleotide sequence ID" value="NZ_CP037423.1"/>
</dbReference>
<keyword evidence="2 5" id="KW-0812">Transmembrane</keyword>
<feature type="transmembrane region" description="Helical" evidence="5">
    <location>
        <begin position="49"/>
        <end position="68"/>
    </location>
</feature>
<feature type="transmembrane region" description="Helical" evidence="5">
    <location>
        <begin position="133"/>
        <end position="154"/>
    </location>
</feature>
<evidence type="ECO:0000256" key="4">
    <source>
        <dbReference type="ARBA" id="ARBA00023136"/>
    </source>
</evidence>
<gene>
    <name evidence="7" type="ORF">Enr13x_30880</name>
</gene>
<dbReference type="GO" id="GO:0016874">
    <property type="term" value="F:ligase activity"/>
    <property type="evidence" value="ECO:0007669"/>
    <property type="project" value="UniProtKB-KW"/>
</dbReference>
<evidence type="ECO:0000256" key="5">
    <source>
        <dbReference type="SAM" id="Phobius"/>
    </source>
</evidence>
<dbReference type="GO" id="GO:0016020">
    <property type="term" value="C:membrane"/>
    <property type="evidence" value="ECO:0007669"/>
    <property type="project" value="UniProtKB-SubCell"/>
</dbReference>
<evidence type="ECO:0000259" key="6">
    <source>
        <dbReference type="Pfam" id="PF04932"/>
    </source>
</evidence>
<evidence type="ECO:0000256" key="2">
    <source>
        <dbReference type="ARBA" id="ARBA00022692"/>
    </source>
</evidence>
<feature type="transmembrane region" description="Helical" evidence="5">
    <location>
        <begin position="80"/>
        <end position="100"/>
    </location>
</feature>
<evidence type="ECO:0000313" key="7">
    <source>
        <dbReference type="EMBL" id="QDV43233.1"/>
    </source>
</evidence>
<keyword evidence="7" id="KW-0436">Ligase</keyword>
<feature type="transmembrane region" description="Helical" evidence="5">
    <location>
        <begin position="331"/>
        <end position="356"/>
    </location>
</feature>